<accession>A0ABW0FDV4</accession>
<feature type="domain" description="HTH lacI-type" evidence="5">
    <location>
        <begin position="3"/>
        <end position="60"/>
    </location>
</feature>
<dbReference type="PANTHER" id="PTHR30146:SF148">
    <property type="entry name" value="HTH-TYPE TRANSCRIPTIONAL REPRESSOR PURR-RELATED"/>
    <property type="match status" value="1"/>
</dbReference>
<dbReference type="GeneID" id="303296557"/>
<keyword evidence="4" id="KW-0804">Transcription</keyword>
<dbReference type="SUPFAM" id="SSF47413">
    <property type="entry name" value="lambda repressor-like DNA-binding domains"/>
    <property type="match status" value="1"/>
</dbReference>
<dbReference type="CDD" id="cd01392">
    <property type="entry name" value="HTH_LacI"/>
    <property type="match status" value="1"/>
</dbReference>
<comment type="caution">
    <text evidence="6">The sequence shown here is derived from an EMBL/GenBank/DDBJ whole genome shotgun (WGS) entry which is preliminary data.</text>
</comment>
<dbReference type="RefSeq" id="WP_343922948.1">
    <property type="nucleotide sequence ID" value="NZ_BAAAIR010000026.1"/>
</dbReference>
<sequence>MRVRQRDIAKAAGVSQASVSLVVSGRASEGGISTTTQDRIRAAMEGLGYVPDAAARSLRGGRSGLVGVFTYEPIFPARPDEYFHEFLVGIEMAAADHGQDLVLFSSAQGADGRRSIYAGGASRLQRADGSVILGMYRDDDELARLTAEGYPVVSVGRYDPVPDAAWVEVDYDSAVTTIVADLRQAGHHGLGYIQGEDSRLPSLSRRSAFQSSTRSDITAVLTESELDEAALLGWKDAGITAIVTENPVLAEKVEQIVVRAGLRIPEDFSAACLDTPLRSGRSASWSHLVIPKRQVGMRSVSLLAAILDGKLPLGHHETVQCAPHHLGTIAPLRP</sequence>
<organism evidence="6 7">
    <name type="scientific">Brachybacterium tyrofermentans</name>
    <dbReference type="NCBI Taxonomy" id="47848"/>
    <lineage>
        <taxon>Bacteria</taxon>
        <taxon>Bacillati</taxon>
        <taxon>Actinomycetota</taxon>
        <taxon>Actinomycetes</taxon>
        <taxon>Micrococcales</taxon>
        <taxon>Dermabacteraceae</taxon>
        <taxon>Brachybacterium</taxon>
    </lineage>
</organism>
<dbReference type="Pfam" id="PF00356">
    <property type="entry name" value="LacI"/>
    <property type="match status" value="1"/>
</dbReference>
<evidence type="ECO:0000256" key="2">
    <source>
        <dbReference type="ARBA" id="ARBA00023015"/>
    </source>
</evidence>
<evidence type="ECO:0000256" key="4">
    <source>
        <dbReference type="ARBA" id="ARBA00023163"/>
    </source>
</evidence>
<dbReference type="Pfam" id="PF13377">
    <property type="entry name" value="Peripla_BP_3"/>
    <property type="match status" value="1"/>
</dbReference>
<evidence type="ECO:0000313" key="6">
    <source>
        <dbReference type="EMBL" id="MFC5296234.1"/>
    </source>
</evidence>
<dbReference type="GO" id="GO:0003677">
    <property type="term" value="F:DNA binding"/>
    <property type="evidence" value="ECO:0007669"/>
    <property type="project" value="UniProtKB-KW"/>
</dbReference>
<evidence type="ECO:0000256" key="1">
    <source>
        <dbReference type="ARBA" id="ARBA00022491"/>
    </source>
</evidence>
<keyword evidence="1" id="KW-0678">Repressor</keyword>
<dbReference type="InterPro" id="IPR000843">
    <property type="entry name" value="HTH_LacI"/>
</dbReference>
<reference evidence="7" key="1">
    <citation type="journal article" date="2019" name="Int. J. Syst. Evol. Microbiol.">
        <title>The Global Catalogue of Microorganisms (GCM) 10K type strain sequencing project: providing services to taxonomists for standard genome sequencing and annotation.</title>
        <authorList>
            <consortium name="The Broad Institute Genomics Platform"/>
            <consortium name="The Broad Institute Genome Sequencing Center for Infectious Disease"/>
            <person name="Wu L."/>
            <person name="Ma J."/>
        </authorList>
    </citation>
    <scope>NUCLEOTIDE SEQUENCE [LARGE SCALE GENOMIC DNA]</scope>
    <source>
        <strain evidence="7">CGMCC 1.16455</strain>
    </source>
</reference>
<protein>
    <submittedName>
        <fullName evidence="6">LacI family DNA-binding transcriptional regulator</fullName>
    </submittedName>
</protein>
<dbReference type="InterPro" id="IPR028082">
    <property type="entry name" value="Peripla_BP_I"/>
</dbReference>
<dbReference type="EMBL" id="JBHSLN010000010">
    <property type="protein sequence ID" value="MFC5296234.1"/>
    <property type="molecule type" value="Genomic_DNA"/>
</dbReference>
<evidence type="ECO:0000256" key="3">
    <source>
        <dbReference type="ARBA" id="ARBA00023125"/>
    </source>
</evidence>
<dbReference type="Gene3D" id="1.10.260.40">
    <property type="entry name" value="lambda repressor-like DNA-binding domains"/>
    <property type="match status" value="1"/>
</dbReference>
<keyword evidence="3 6" id="KW-0238">DNA-binding</keyword>
<dbReference type="InterPro" id="IPR010982">
    <property type="entry name" value="Lambda_DNA-bd_dom_sf"/>
</dbReference>
<evidence type="ECO:0000313" key="7">
    <source>
        <dbReference type="Proteomes" id="UP001595937"/>
    </source>
</evidence>
<keyword evidence="2" id="KW-0805">Transcription regulation</keyword>
<gene>
    <name evidence="6" type="ORF">ACFPK8_01795</name>
</gene>
<dbReference type="Gene3D" id="3.40.50.2300">
    <property type="match status" value="2"/>
</dbReference>
<evidence type="ECO:0000259" key="5">
    <source>
        <dbReference type="PROSITE" id="PS50932"/>
    </source>
</evidence>
<dbReference type="PANTHER" id="PTHR30146">
    <property type="entry name" value="LACI-RELATED TRANSCRIPTIONAL REPRESSOR"/>
    <property type="match status" value="1"/>
</dbReference>
<dbReference type="PROSITE" id="PS50932">
    <property type="entry name" value="HTH_LACI_2"/>
    <property type="match status" value="1"/>
</dbReference>
<dbReference type="SMART" id="SM00354">
    <property type="entry name" value="HTH_LACI"/>
    <property type="match status" value="1"/>
</dbReference>
<name>A0ABW0FDV4_9MICO</name>
<keyword evidence="7" id="KW-1185">Reference proteome</keyword>
<dbReference type="SUPFAM" id="SSF53822">
    <property type="entry name" value="Periplasmic binding protein-like I"/>
    <property type="match status" value="1"/>
</dbReference>
<dbReference type="Proteomes" id="UP001595937">
    <property type="component" value="Unassembled WGS sequence"/>
</dbReference>
<proteinExistence type="predicted"/>
<dbReference type="InterPro" id="IPR046335">
    <property type="entry name" value="LacI/GalR-like_sensor"/>
</dbReference>